<dbReference type="Pfam" id="PF02416">
    <property type="entry name" value="TatA_B_E"/>
    <property type="match status" value="1"/>
</dbReference>
<evidence type="ECO:0000256" key="2">
    <source>
        <dbReference type="ARBA" id="ARBA00022448"/>
    </source>
</evidence>
<evidence type="ECO:0000313" key="11">
    <source>
        <dbReference type="EMBL" id="GAA2400505.1"/>
    </source>
</evidence>
<evidence type="ECO:0000256" key="9">
    <source>
        <dbReference type="HAMAP-Rule" id="MF_00236"/>
    </source>
</evidence>
<comment type="function">
    <text evidence="9">Part of the twin-arginine translocation (Tat) system that transports large folded proteins containing a characteristic twin-arginine motif in their signal peptide across membranes. TatA could form the protein-conducting channel of the Tat system.</text>
</comment>
<comment type="similarity">
    <text evidence="9">Belongs to the TatA/E family.</text>
</comment>
<keyword evidence="7 9" id="KW-0811">Translocation</keyword>
<evidence type="ECO:0000256" key="10">
    <source>
        <dbReference type="SAM" id="MobiDB-lite"/>
    </source>
</evidence>
<keyword evidence="8 9" id="KW-0472">Membrane</keyword>
<sequence>MANFATTEILIVLLVIMLLFGSTKLPQLARSLGRSVRILKAETKGLHDDEPLEDPPHASRPDRRRDQAPQLREEATDPERQATAHHPTPQEPLPKPGRFNADRVAWQGAHLAPFAGQGAGGTRHRARLLGDDGAHRWLPSASPAR</sequence>
<dbReference type="RefSeq" id="WP_425547303.1">
    <property type="nucleotide sequence ID" value="NZ_BAAARW010000002.1"/>
</dbReference>
<evidence type="ECO:0000256" key="4">
    <source>
        <dbReference type="ARBA" id="ARBA00022692"/>
    </source>
</evidence>
<accession>A0ABN3ICA3</accession>
<dbReference type="NCBIfam" id="NF001854">
    <property type="entry name" value="PRK00575.1"/>
    <property type="match status" value="1"/>
</dbReference>
<dbReference type="PANTHER" id="PTHR42982:SF8">
    <property type="entry name" value="SEC-INDEPENDENT PROTEIN TRANSLOCASE PROTEIN TATA"/>
    <property type="match status" value="1"/>
</dbReference>
<evidence type="ECO:0000256" key="8">
    <source>
        <dbReference type="ARBA" id="ARBA00023136"/>
    </source>
</evidence>
<dbReference type="Gene3D" id="1.20.5.3310">
    <property type="match status" value="1"/>
</dbReference>
<feature type="compositionally biased region" description="Basic and acidic residues" evidence="10">
    <location>
        <begin position="42"/>
        <end position="82"/>
    </location>
</feature>
<dbReference type="Proteomes" id="UP001501231">
    <property type="component" value="Unassembled WGS sequence"/>
</dbReference>
<proteinExistence type="inferred from homology"/>
<gene>
    <name evidence="9" type="primary">tatA</name>
    <name evidence="11" type="ORF">GCM10010191_04600</name>
</gene>
<keyword evidence="4 9" id="KW-0812">Transmembrane</keyword>
<evidence type="ECO:0000313" key="12">
    <source>
        <dbReference type="Proteomes" id="UP001501231"/>
    </source>
</evidence>
<comment type="subcellular location">
    <subcellularLocation>
        <location evidence="1 9">Cell membrane</location>
        <topology evidence="1 9">Single-pass membrane protein</topology>
    </subcellularLocation>
</comment>
<keyword evidence="6 9" id="KW-1133">Transmembrane helix</keyword>
<evidence type="ECO:0000256" key="3">
    <source>
        <dbReference type="ARBA" id="ARBA00022475"/>
    </source>
</evidence>
<keyword evidence="5 9" id="KW-0653">Protein transport</keyword>
<dbReference type="HAMAP" id="MF_00236">
    <property type="entry name" value="TatA_E"/>
    <property type="match status" value="1"/>
</dbReference>
<keyword evidence="3 9" id="KW-1003">Cell membrane</keyword>
<comment type="caution">
    <text evidence="11">The sequence shown here is derived from an EMBL/GenBank/DDBJ whole genome shotgun (WGS) entry which is preliminary data.</text>
</comment>
<reference evidence="11 12" key="1">
    <citation type="journal article" date="2019" name="Int. J. Syst. Evol. Microbiol.">
        <title>The Global Catalogue of Microorganisms (GCM) 10K type strain sequencing project: providing services to taxonomists for standard genome sequencing and annotation.</title>
        <authorList>
            <consortium name="The Broad Institute Genomics Platform"/>
            <consortium name="The Broad Institute Genome Sequencing Center for Infectious Disease"/>
            <person name="Wu L."/>
            <person name="Ma J."/>
        </authorList>
    </citation>
    <scope>NUCLEOTIDE SEQUENCE [LARGE SCALE GENOMIC DNA]</scope>
    <source>
        <strain evidence="11 12">JCM 3325</strain>
    </source>
</reference>
<dbReference type="EMBL" id="BAAARW010000002">
    <property type="protein sequence ID" value="GAA2400505.1"/>
    <property type="molecule type" value="Genomic_DNA"/>
</dbReference>
<dbReference type="InterPro" id="IPR003369">
    <property type="entry name" value="TatA/B/E"/>
</dbReference>
<evidence type="ECO:0000256" key="6">
    <source>
        <dbReference type="ARBA" id="ARBA00022989"/>
    </source>
</evidence>
<keyword evidence="12" id="KW-1185">Reference proteome</keyword>
<evidence type="ECO:0000256" key="5">
    <source>
        <dbReference type="ARBA" id="ARBA00022927"/>
    </source>
</evidence>
<comment type="subunit">
    <text evidence="9">The Tat system comprises two distinct complexes: a TatABC complex, containing multiple copies of TatA, TatB and TatC subunits, and a separate TatA complex, containing only TatA subunits. Substrates initially bind to the TatABC complex, which probably triggers association of the separate TatA complex to form the active translocon.</text>
</comment>
<feature type="region of interest" description="Disordered" evidence="10">
    <location>
        <begin position="42"/>
        <end position="145"/>
    </location>
</feature>
<evidence type="ECO:0000256" key="7">
    <source>
        <dbReference type="ARBA" id="ARBA00023010"/>
    </source>
</evidence>
<organism evidence="11 12">
    <name type="scientific">Actinomadura vinacea</name>
    <dbReference type="NCBI Taxonomy" id="115336"/>
    <lineage>
        <taxon>Bacteria</taxon>
        <taxon>Bacillati</taxon>
        <taxon>Actinomycetota</taxon>
        <taxon>Actinomycetes</taxon>
        <taxon>Streptosporangiales</taxon>
        <taxon>Thermomonosporaceae</taxon>
        <taxon>Actinomadura</taxon>
    </lineage>
</organism>
<evidence type="ECO:0000256" key="1">
    <source>
        <dbReference type="ARBA" id="ARBA00004162"/>
    </source>
</evidence>
<protein>
    <recommendedName>
        <fullName evidence="9">Sec-independent protein translocase protein TatA</fullName>
    </recommendedName>
</protein>
<name>A0ABN3ICA3_9ACTN</name>
<dbReference type="InterPro" id="IPR006312">
    <property type="entry name" value="TatA/E"/>
</dbReference>
<dbReference type="PANTHER" id="PTHR42982">
    <property type="entry name" value="SEC-INDEPENDENT PROTEIN TRANSLOCASE PROTEIN TATA"/>
    <property type="match status" value="1"/>
</dbReference>
<keyword evidence="2 9" id="KW-0813">Transport</keyword>